<evidence type="ECO:0000259" key="1">
    <source>
        <dbReference type="Pfam" id="PF16490"/>
    </source>
</evidence>
<proteinExistence type="predicted"/>
<reference evidence="2 3" key="1">
    <citation type="submission" date="2021-12" db="EMBL/GenBank/DDBJ databases">
        <title>Discovery of the Pendulisporaceae a myxobacterial family with distinct sporulation behavior and unique specialized metabolism.</title>
        <authorList>
            <person name="Garcia R."/>
            <person name="Popoff A."/>
            <person name="Bader C.D."/>
            <person name="Loehr J."/>
            <person name="Walesch S."/>
            <person name="Walt C."/>
            <person name="Boldt J."/>
            <person name="Bunk B."/>
            <person name="Haeckl F.J.F.P.J."/>
            <person name="Gunesch A.P."/>
            <person name="Birkelbach J."/>
            <person name="Nuebel U."/>
            <person name="Pietschmann T."/>
            <person name="Bach T."/>
            <person name="Mueller R."/>
        </authorList>
    </citation>
    <scope>NUCLEOTIDE SEQUENCE [LARGE SCALE GENOMIC DNA]</scope>
    <source>
        <strain evidence="2 3">MSr11954</strain>
    </source>
</reference>
<keyword evidence="3" id="KW-1185">Reference proteome</keyword>
<dbReference type="Proteomes" id="UP001370348">
    <property type="component" value="Chromosome"/>
</dbReference>
<feature type="domain" description="Putative oxidoreductase C-terminal" evidence="1">
    <location>
        <begin position="26"/>
        <end position="165"/>
    </location>
</feature>
<evidence type="ECO:0000313" key="3">
    <source>
        <dbReference type="Proteomes" id="UP001370348"/>
    </source>
</evidence>
<dbReference type="InterPro" id="IPR032459">
    <property type="entry name" value="Oxidoreduct_C"/>
</dbReference>
<accession>A0ABZ2LSQ6</accession>
<evidence type="ECO:0000313" key="2">
    <source>
        <dbReference type="EMBL" id="WXB13959.1"/>
    </source>
</evidence>
<name>A0ABZ2LSQ6_9BACT</name>
<protein>
    <recommendedName>
        <fullName evidence="1">Putative oxidoreductase C-terminal domain-containing protein</fullName>
    </recommendedName>
</protein>
<dbReference type="EMBL" id="CP089984">
    <property type="protein sequence ID" value="WXB13959.1"/>
    <property type="molecule type" value="Genomic_DNA"/>
</dbReference>
<organism evidence="2 3">
    <name type="scientific">Pendulispora albinea</name>
    <dbReference type="NCBI Taxonomy" id="2741071"/>
    <lineage>
        <taxon>Bacteria</taxon>
        <taxon>Pseudomonadati</taxon>
        <taxon>Myxococcota</taxon>
        <taxon>Myxococcia</taxon>
        <taxon>Myxococcales</taxon>
        <taxon>Sorangiineae</taxon>
        <taxon>Pendulisporaceae</taxon>
        <taxon>Pendulispora</taxon>
    </lineage>
</organism>
<dbReference type="Pfam" id="PF16490">
    <property type="entry name" value="Oxidoreduct_C"/>
    <property type="match status" value="1"/>
</dbReference>
<sequence>MIRDPHPEIRADRRLPIGHHLDDLVQWVLAHACNILVTYRLRGTDGRLNEILNWKAPEGSGDKHDTFDGGSLSRMDARRIEADGYQPAVDIVPIQASDKPRVLAVLQAKLASLHRTYACRAVEDRDSELRLVIPEALRVGHAAHFAPVTSAFLRFLLDRRAIPRWVAQ</sequence>
<dbReference type="RefSeq" id="WP_394823576.1">
    <property type="nucleotide sequence ID" value="NZ_CP089984.1"/>
</dbReference>
<gene>
    <name evidence="2" type="ORF">LZC94_39790</name>
</gene>